<dbReference type="AlphaFoldDB" id="A0A4V3HG43"/>
<evidence type="ECO:0000313" key="1">
    <source>
        <dbReference type="EMBL" id="TDY59921.1"/>
    </source>
</evidence>
<gene>
    <name evidence="1" type="ORF">C8D99_11048</name>
</gene>
<reference evidence="1 2" key="1">
    <citation type="submission" date="2019-03" db="EMBL/GenBank/DDBJ databases">
        <title>Genomic Encyclopedia of Type Strains, Phase IV (KMG-IV): sequencing the most valuable type-strain genomes for metagenomic binning, comparative biology and taxonomic classification.</title>
        <authorList>
            <person name="Goeker M."/>
        </authorList>
    </citation>
    <scope>NUCLEOTIDE SEQUENCE [LARGE SCALE GENOMIC DNA]</scope>
    <source>
        <strain evidence="1 2">DSM 25964</strain>
    </source>
</reference>
<accession>A0A4V3HG43</accession>
<name>A0A4V3HG43_9BACT</name>
<dbReference type="Pfam" id="PF14595">
    <property type="entry name" value="Thioredoxin_9"/>
    <property type="match status" value="1"/>
</dbReference>
<proteinExistence type="predicted"/>
<organism evidence="1 2">
    <name type="scientific">Aminivibrio pyruvatiphilus</name>
    <dbReference type="NCBI Taxonomy" id="1005740"/>
    <lineage>
        <taxon>Bacteria</taxon>
        <taxon>Thermotogati</taxon>
        <taxon>Synergistota</taxon>
        <taxon>Synergistia</taxon>
        <taxon>Synergistales</taxon>
        <taxon>Aminobacteriaceae</taxon>
        <taxon>Aminivibrio</taxon>
    </lineage>
</organism>
<keyword evidence="2" id="KW-1185">Reference proteome</keyword>
<dbReference type="Proteomes" id="UP000295066">
    <property type="component" value="Unassembled WGS sequence"/>
</dbReference>
<evidence type="ECO:0000313" key="2">
    <source>
        <dbReference type="Proteomes" id="UP000295066"/>
    </source>
</evidence>
<dbReference type="InterPro" id="IPR036249">
    <property type="entry name" value="Thioredoxin-like_sf"/>
</dbReference>
<dbReference type="EMBL" id="SORI01000010">
    <property type="protein sequence ID" value="TDY59921.1"/>
    <property type="molecule type" value="Genomic_DNA"/>
</dbReference>
<comment type="caution">
    <text evidence="1">The sequence shown here is derived from an EMBL/GenBank/DDBJ whole genome shotgun (WGS) entry which is preliminary data.</text>
</comment>
<dbReference type="SUPFAM" id="SSF52833">
    <property type="entry name" value="Thioredoxin-like"/>
    <property type="match status" value="1"/>
</dbReference>
<protein>
    <submittedName>
        <fullName evidence="1">Thioredoxin-like protein</fullName>
    </submittedName>
</protein>
<sequence>MIDFSKGYSLEEYFRKGYEEERDRQKRACERTVFTPEFEEAVKGVKQPVNLAAFAEIYCPDTVVTMPFVKRAADLNPLIRLAVFEREPWAKDLEAFTGAARIPTLLFFDGDMNLRGKYVELPDGLKEEMRDADPGERSAMTLEYRRGKFNGLIQEQFIAILAAFSS</sequence>
<dbReference type="Gene3D" id="3.40.30.10">
    <property type="entry name" value="Glutaredoxin"/>
    <property type="match status" value="1"/>
</dbReference>
<dbReference type="RefSeq" id="WP_166670095.1">
    <property type="nucleotide sequence ID" value="NZ_SORI01000010.1"/>
</dbReference>